<comment type="caution">
    <text evidence="1">The sequence shown here is derived from an EMBL/GenBank/DDBJ whole genome shotgun (WGS) entry which is preliminary data.</text>
</comment>
<proteinExistence type="predicted"/>
<keyword evidence="2" id="KW-1185">Reference proteome</keyword>
<dbReference type="EMBL" id="CM029043">
    <property type="protein sequence ID" value="KAG2611206.1"/>
    <property type="molecule type" value="Genomic_DNA"/>
</dbReference>
<dbReference type="AlphaFoldDB" id="A0A8T0TQZ3"/>
<name>A0A8T0TQZ3_PANVG</name>
<protein>
    <submittedName>
        <fullName evidence="1">Uncharacterized protein</fullName>
    </submittedName>
</protein>
<evidence type="ECO:0000313" key="2">
    <source>
        <dbReference type="Proteomes" id="UP000823388"/>
    </source>
</evidence>
<reference evidence="1" key="1">
    <citation type="submission" date="2020-05" db="EMBL/GenBank/DDBJ databases">
        <title>WGS assembly of Panicum virgatum.</title>
        <authorList>
            <person name="Lovell J.T."/>
            <person name="Jenkins J."/>
            <person name="Shu S."/>
            <person name="Juenger T.E."/>
            <person name="Schmutz J."/>
        </authorList>
    </citation>
    <scope>NUCLEOTIDE SEQUENCE</scope>
    <source>
        <strain evidence="1">AP13</strain>
    </source>
</reference>
<organism evidence="1 2">
    <name type="scientific">Panicum virgatum</name>
    <name type="common">Blackwell switchgrass</name>
    <dbReference type="NCBI Taxonomy" id="38727"/>
    <lineage>
        <taxon>Eukaryota</taxon>
        <taxon>Viridiplantae</taxon>
        <taxon>Streptophyta</taxon>
        <taxon>Embryophyta</taxon>
        <taxon>Tracheophyta</taxon>
        <taxon>Spermatophyta</taxon>
        <taxon>Magnoliopsida</taxon>
        <taxon>Liliopsida</taxon>
        <taxon>Poales</taxon>
        <taxon>Poaceae</taxon>
        <taxon>PACMAD clade</taxon>
        <taxon>Panicoideae</taxon>
        <taxon>Panicodae</taxon>
        <taxon>Paniceae</taxon>
        <taxon>Panicinae</taxon>
        <taxon>Panicum</taxon>
        <taxon>Panicum sect. Hiantes</taxon>
    </lineage>
</organism>
<accession>A0A8T0TQZ3</accession>
<sequence>MVAAYLIARRAMQPDAGGGGCARGGGRRGLQRGSCCGERRQQLVEVLAELKRPQARAHAAELQLRLEHTYGKRRQLIEVAPGRVHEICERLQEGELLQQLPLPLPMSPTLIALPPLRPVFLDASLHASFPSDFGNEQ</sequence>
<evidence type="ECO:0000313" key="1">
    <source>
        <dbReference type="EMBL" id="KAG2611206.1"/>
    </source>
</evidence>
<dbReference type="Proteomes" id="UP000823388">
    <property type="component" value="Chromosome 4K"/>
</dbReference>
<gene>
    <name evidence="1" type="ORF">PVAP13_4KG124410</name>
</gene>